<evidence type="ECO:0000313" key="3">
    <source>
        <dbReference type="Proteomes" id="UP000010796"/>
    </source>
</evidence>
<sequence>MKITTQIEINASSQEVWKILMDTNSYPEWNPFVKSLSGHLAEGSRIKVKLPGMTFTPTIMTINPNKAFRWKGKLMIKGLFDGEHSFQLQALANGNTLFLHQETFSGWLVPLFKKQLLTSTKDGFEAMNKALKARVESQSTIAPSPQSLRQSTDSSQ</sequence>
<dbReference type="KEGG" id="evi:Echvi_1124"/>
<dbReference type="Proteomes" id="UP000010796">
    <property type="component" value="Chromosome"/>
</dbReference>
<dbReference type="PANTHER" id="PTHR36166:SF1">
    <property type="entry name" value="SRPBCC DOMAIN-CONTAINING PROTEIN"/>
    <property type="match status" value="1"/>
</dbReference>
<proteinExistence type="predicted"/>
<dbReference type="RefSeq" id="WP_015264959.1">
    <property type="nucleotide sequence ID" value="NC_019904.1"/>
</dbReference>
<evidence type="ECO:0000256" key="1">
    <source>
        <dbReference type="SAM" id="MobiDB-lite"/>
    </source>
</evidence>
<dbReference type="InterPro" id="IPR019587">
    <property type="entry name" value="Polyketide_cyclase/dehydratase"/>
</dbReference>
<dbReference type="AlphaFoldDB" id="L0FXL1"/>
<protein>
    <recommendedName>
        <fullName evidence="4">Polyketide cyclase / dehydrase and lipid transport</fullName>
    </recommendedName>
</protein>
<reference evidence="3" key="1">
    <citation type="submission" date="2012-02" db="EMBL/GenBank/DDBJ databases">
        <title>The complete genome of Echinicola vietnamensis DSM 17526.</title>
        <authorList>
            <person name="Lucas S."/>
            <person name="Copeland A."/>
            <person name="Lapidus A."/>
            <person name="Glavina del Rio T."/>
            <person name="Dalin E."/>
            <person name="Tice H."/>
            <person name="Bruce D."/>
            <person name="Goodwin L."/>
            <person name="Pitluck S."/>
            <person name="Peters L."/>
            <person name="Ovchinnikova G."/>
            <person name="Teshima H."/>
            <person name="Kyrpides N."/>
            <person name="Mavromatis K."/>
            <person name="Ivanova N."/>
            <person name="Brettin T."/>
            <person name="Detter J.C."/>
            <person name="Han C."/>
            <person name="Larimer F."/>
            <person name="Land M."/>
            <person name="Hauser L."/>
            <person name="Markowitz V."/>
            <person name="Cheng J.-F."/>
            <person name="Hugenholtz P."/>
            <person name="Woyke T."/>
            <person name="Wu D."/>
            <person name="Brambilla E."/>
            <person name="Klenk H.-P."/>
            <person name="Eisen J.A."/>
        </authorList>
    </citation>
    <scope>NUCLEOTIDE SEQUENCE [LARGE SCALE GENOMIC DNA]</scope>
    <source>
        <strain evidence="3">DSM 17526 / LMG 23754 / KMM 6221</strain>
    </source>
</reference>
<dbReference type="SUPFAM" id="SSF55961">
    <property type="entry name" value="Bet v1-like"/>
    <property type="match status" value="1"/>
</dbReference>
<accession>L0FXL1</accession>
<dbReference type="eggNOG" id="COG4891">
    <property type="taxonomic scope" value="Bacteria"/>
</dbReference>
<organism evidence="2 3">
    <name type="scientific">Echinicola vietnamensis (strain DSM 17526 / LMG 23754 / KMM 6221)</name>
    <dbReference type="NCBI Taxonomy" id="926556"/>
    <lineage>
        <taxon>Bacteria</taxon>
        <taxon>Pseudomonadati</taxon>
        <taxon>Bacteroidota</taxon>
        <taxon>Cytophagia</taxon>
        <taxon>Cytophagales</taxon>
        <taxon>Cyclobacteriaceae</taxon>
        <taxon>Echinicola</taxon>
    </lineage>
</organism>
<dbReference type="STRING" id="926556.Echvi_1124"/>
<dbReference type="PANTHER" id="PTHR36166">
    <property type="entry name" value="CHROMOSOME 9, WHOLE GENOME SHOTGUN SEQUENCE"/>
    <property type="match status" value="1"/>
</dbReference>
<dbReference type="Pfam" id="PF10604">
    <property type="entry name" value="Polyketide_cyc2"/>
    <property type="match status" value="1"/>
</dbReference>
<feature type="region of interest" description="Disordered" evidence="1">
    <location>
        <begin position="136"/>
        <end position="156"/>
    </location>
</feature>
<evidence type="ECO:0008006" key="4">
    <source>
        <dbReference type="Google" id="ProtNLM"/>
    </source>
</evidence>
<dbReference type="OrthoDB" id="191189at2"/>
<dbReference type="Gene3D" id="3.30.530.20">
    <property type="match status" value="1"/>
</dbReference>
<dbReference type="InterPro" id="IPR023393">
    <property type="entry name" value="START-like_dom_sf"/>
</dbReference>
<evidence type="ECO:0000313" key="2">
    <source>
        <dbReference type="EMBL" id="AGA77395.1"/>
    </source>
</evidence>
<name>L0FXL1_ECHVK</name>
<dbReference type="HOGENOM" id="CLU_069867_4_0_10"/>
<dbReference type="EMBL" id="CP003346">
    <property type="protein sequence ID" value="AGA77395.1"/>
    <property type="molecule type" value="Genomic_DNA"/>
</dbReference>
<gene>
    <name evidence="2" type="ordered locus">Echvi_1124</name>
</gene>
<keyword evidence="3" id="KW-1185">Reference proteome</keyword>
<dbReference type="CDD" id="cd07822">
    <property type="entry name" value="SRPBCC_4"/>
    <property type="match status" value="1"/>
</dbReference>